<evidence type="ECO:0000256" key="1">
    <source>
        <dbReference type="ARBA" id="ARBA00004752"/>
    </source>
</evidence>
<feature type="chain" id="PRO_5046162388" evidence="7">
    <location>
        <begin position="18"/>
        <end position="167"/>
    </location>
</feature>
<dbReference type="EC" id="2.3.2.-" evidence="9"/>
<sequence>MKSLLLFLLLASPIWPIGENPTPGYPFLMVNKQTNQLAYVDDGAVQNVYPVATGKTNDLTPEGLHTITVKAKDPYYRKLDIPGGDPKNPLGSRWIGFDAKDTDGRIYGVHGTNNPASIGKYISNGCIRMHNKDVEYLFDRIPVGTKIAVVSSKKTFPQLAKEYGAIK</sequence>
<dbReference type="PANTHER" id="PTHR30582:SF4">
    <property type="entry name" value="L,D-TRANSPEPTIDASE YQJB-RELATED"/>
    <property type="match status" value="1"/>
</dbReference>
<dbReference type="PROSITE" id="PS52029">
    <property type="entry name" value="LD_TPASE"/>
    <property type="match status" value="1"/>
</dbReference>
<proteinExistence type="predicted"/>
<dbReference type="Gene3D" id="2.40.440.10">
    <property type="entry name" value="L,D-transpeptidase catalytic domain-like"/>
    <property type="match status" value="1"/>
</dbReference>
<dbReference type="PANTHER" id="PTHR30582">
    <property type="entry name" value="L,D-TRANSPEPTIDASE"/>
    <property type="match status" value="1"/>
</dbReference>
<evidence type="ECO:0000259" key="8">
    <source>
        <dbReference type="PROSITE" id="PS52029"/>
    </source>
</evidence>
<evidence type="ECO:0000256" key="3">
    <source>
        <dbReference type="ARBA" id="ARBA00022960"/>
    </source>
</evidence>
<dbReference type="InterPro" id="IPR038063">
    <property type="entry name" value="Transpep_catalytic_dom"/>
</dbReference>
<feature type="domain" description="L,D-TPase catalytic" evidence="8">
    <location>
        <begin position="26"/>
        <end position="150"/>
    </location>
</feature>
<dbReference type="GO" id="GO:0016746">
    <property type="term" value="F:acyltransferase activity"/>
    <property type="evidence" value="ECO:0007669"/>
    <property type="project" value="UniProtKB-KW"/>
</dbReference>
<evidence type="ECO:0000256" key="5">
    <source>
        <dbReference type="ARBA" id="ARBA00023316"/>
    </source>
</evidence>
<keyword evidence="5 6" id="KW-0961">Cell wall biogenesis/degradation</keyword>
<keyword evidence="7" id="KW-0732">Signal</keyword>
<evidence type="ECO:0000256" key="7">
    <source>
        <dbReference type="SAM" id="SignalP"/>
    </source>
</evidence>
<organism evidence="9 10">
    <name type="scientific">Pontibacillus salicampi</name>
    <dbReference type="NCBI Taxonomy" id="1449801"/>
    <lineage>
        <taxon>Bacteria</taxon>
        <taxon>Bacillati</taxon>
        <taxon>Bacillota</taxon>
        <taxon>Bacilli</taxon>
        <taxon>Bacillales</taxon>
        <taxon>Bacillaceae</taxon>
        <taxon>Pontibacillus</taxon>
    </lineage>
</organism>
<evidence type="ECO:0000313" key="10">
    <source>
        <dbReference type="Proteomes" id="UP001589836"/>
    </source>
</evidence>
<protein>
    <submittedName>
        <fullName evidence="9">L,D-transpeptidase</fullName>
        <ecNumber evidence="9">2.3.2.-</ecNumber>
    </submittedName>
</protein>
<reference evidence="9 10" key="1">
    <citation type="submission" date="2024-09" db="EMBL/GenBank/DDBJ databases">
        <authorList>
            <person name="Sun Q."/>
            <person name="Mori K."/>
        </authorList>
    </citation>
    <scope>NUCLEOTIDE SEQUENCE [LARGE SCALE GENOMIC DNA]</scope>
    <source>
        <strain evidence="9 10">NCAIM B.02529</strain>
    </source>
</reference>
<dbReference type="Proteomes" id="UP001589836">
    <property type="component" value="Unassembled WGS sequence"/>
</dbReference>
<keyword evidence="2 9" id="KW-0808">Transferase</keyword>
<evidence type="ECO:0000256" key="2">
    <source>
        <dbReference type="ARBA" id="ARBA00022679"/>
    </source>
</evidence>
<dbReference type="RefSeq" id="WP_377345332.1">
    <property type="nucleotide sequence ID" value="NZ_JBHLTP010000003.1"/>
</dbReference>
<keyword evidence="10" id="KW-1185">Reference proteome</keyword>
<keyword evidence="4 6" id="KW-0573">Peptidoglycan synthesis</keyword>
<dbReference type="InterPro" id="IPR050979">
    <property type="entry name" value="LD-transpeptidase"/>
</dbReference>
<gene>
    <name evidence="9" type="ORF">ACFFGV_04255</name>
</gene>
<feature type="signal peptide" evidence="7">
    <location>
        <begin position="1"/>
        <end position="17"/>
    </location>
</feature>
<keyword evidence="3 6" id="KW-0133">Cell shape</keyword>
<dbReference type="SUPFAM" id="SSF141523">
    <property type="entry name" value="L,D-transpeptidase catalytic domain-like"/>
    <property type="match status" value="1"/>
</dbReference>
<feature type="active site" description="Proton donor/acceptor" evidence="6">
    <location>
        <position position="110"/>
    </location>
</feature>
<evidence type="ECO:0000313" key="9">
    <source>
        <dbReference type="EMBL" id="MFC0522803.1"/>
    </source>
</evidence>
<dbReference type="CDD" id="cd16913">
    <property type="entry name" value="YkuD_like"/>
    <property type="match status" value="1"/>
</dbReference>
<comment type="pathway">
    <text evidence="1 6">Cell wall biogenesis; peptidoglycan biosynthesis.</text>
</comment>
<feature type="active site" description="Nucleophile" evidence="6">
    <location>
        <position position="126"/>
    </location>
</feature>
<evidence type="ECO:0000256" key="4">
    <source>
        <dbReference type="ARBA" id="ARBA00022984"/>
    </source>
</evidence>
<keyword evidence="9" id="KW-0012">Acyltransferase</keyword>
<comment type="caution">
    <text evidence="9">The sequence shown here is derived from an EMBL/GenBank/DDBJ whole genome shotgun (WGS) entry which is preliminary data.</text>
</comment>
<name>A0ABV6LK78_9BACI</name>
<dbReference type="EMBL" id="JBHLTP010000003">
    <property type="protein sequence ID" value="MFC0522803.1"/>
    <property type="molecule type" value="Genomic_DNA"/>
</dbReference>
<accession>A0ABV6LK78</accession>
<evidence type="ECO:0000256" key="6">
    <source>
        <dbReference type="PROSITE-ProRule" id="PRU01373"/>
    </source>
</evidence>
<dbReference type="InterPro" id="IPR005490">
    <property type="entry name" value="LD_TPept_cat_dom"/>
</dbReference>
<dbReference type="Pfam" id="PF03734">
    <property type="entry name" value="YkuD"/>
    <property type="match status" value="1"/>
</dbReference>